<organism evidence="2 4">
    <name type="scientific">Ceratodon purpureus</name>
    <name type="common">Fire moss</name>
    <name type="synonym">Dicranum purpureum</name>
    <dbReference type="NCBI Taxonomy" id="3225"/>
    <lineage>
        <taxon>Eukaryota</taxon>
        <taxon>Viridiplantae</taxon>
        <taxon>Streptophyta</taxon>
        <taxon>Embryophyta</taxon>
        <taxon>Bryophyta</taxon>
        <taxon>Bryophytina</taxon>
        <taxon>Bryopsida</taxon>
        <taxon>Dicranidae</taxon>
        <taxon>Pseudoditrichales</taxon>
        <taxon>Ditrichaceae</taxon>
        <taxon>Ceratodon</taxon>
    </lineage>
</organism>
<dbReference type="Proteomes" id="UP000822688">
    <property type="component" value="Chromosome 10"/>
</dbReference>
<evidence type="ECO:0000313" key="2">
    <source>
        <dbReference type="EMBL" id="KAG0560506.1"/>
    </source>
</evidence>
<name>A0A8T0GLS6_CERPU</name>
<sequence length="349" mass="40609">MNVTYIVEESLVDADKELPVGILFGGNQTWQQRDESFILKPSMKVHCGFAQTGGPELFSPKDHAFGSRCRFLVATGIFDNYDQPQQPSNVSLLAQELFCFAMLVDHVSLESFKHGGLLSHDEYGGKWVGMWRVLELKSLPYNEPRRNGKVPKLLLHRLFPEARYSVWIDGKLELVTDPILILERYLWRENQSFAIAQHKHHRSVYEEADACKRRKRYARPLIDKHMEVYRNEGLQPWSEAKLPVQSDVPEGALIVREHTPMTNLFSCLWFNEVNRFTPRDQLSFGYVVHRLDYSFPFFMFPNCEYNTLVVLHKHVREHSSKLEWAKRMDELPEHLARPYNSFSAPSPGT</sequence>
<accession>A0A8T0GLS6</accession>
<dbReference type="PANTHER" id="PTHR12956:SF22">
    <property type="entry name" value="OS06G0724300 PROTEIN"/>
    <property type="match status" value="1"/>
</dbReference>
<dbReference type="EMBL" id="CM026431">
    <property type="protein sequence ID" value="KAG0560513.1"/>
    <property type="molecule type" value="Genomic_DNA"/>
</dbReference>
<protein>
    <recommendedName>
        <fullName evidence="1">TOD1/MUCI70 glycosyltransferase-like domain-containing protein</fullName>
    </recommendedName>
</protein>
<reference evidence="2" key="1">
    <citation type="submission" date="2020-06" db="EMBL/GenBank/DDBJ databases">
        <title>WGS assembly of Ceratodon purpureus strain R40.</title>
        <authorList>
            <person name="Carey S.B."/>
            <person name="Jenkins J."/>
            <person name="Shu S."/>
            <person name="Lovell J.T."/>
            <person name="Sreedasyam A."/>
            <person name="Maumus F."/>
            <person name="Tiley G.P."/>
            <person name="Fernandez-Pozo N."/>
            <person name="Barry K."/>
            <person name="Chen C."/>
            <person name="Wang M."/>
            <person name="Lipzen A."/>
            <person name="Daum C."/>
            <person name="Saski C.A."/>
            <person name="Payton A.C."/>
            <person name="Mcbreen J.C."/>
            <person name="Conrad R.E."/>
            <person name="Kollar L.M."/>
            <person name="Olsson S."/>
            <person name="Huttunen S."/>
            <person name="Landis J.B."/>
            <person name="Wickett N.J."/>
            <person name="Johnson M.G."/>
            <person name="Rensing S.A."/>
            <person name="Grimwood J."/>
            <person name="Schmutz J."/>
            <person name="Mcdaniel S.F."/>
        </authorList>
    </citation>
    <scope>NUCLEOTIDE SEQUENCE</scope>
    <source>
        <strain evidence="2">R40</strain>
    </source>
</reference>
<evidence type="ECO:0000313" key="4">
    <source>
        <dbReference type="Proteomes" id="UP000822688"/>
    </source>
</evidence>
<proteinExistence type="predicted"/>
<dbReference type="Pfam" id="PF04765">
    <property type="entry name" value="TOD1_MUCI70"/>
    <property type="match status" value="1"/>
</dbReference>
<dbReference type="InterPro" id="IPR006852">
    <property type="entry name" value="TOD1_MUCI70"/>
</dbReference>
<dbReference type="InterPro" id="IPR048354">
    <property type="entry name" value="TOD1_MUCI70_glycTrfase_dom"/>
</dbReference>
<evidence type="ECO:0000313" key="3">
    <source>
        <dbReference type="EMBL" id="KAG0560513.1"/>
    </source>
</evidence>
<evidence type="ECO:0000259" key="1">
    <source>
        <dbReference type="Pfam" id="PF04765"/>
    </source>
</evidence>
<dbReference type="PANTHER" id="PTHR12956">
    <property type="entry name" value="ALKALINE CERAMIDASE-RELATED"/>
    <property type="match status" value="1"/>
</dbReference>
<comment type="caution">
    <text evidence="2">The sequence shown here is derived from an EMBL/GenBank/DDBJ whole genome shotgun (WGS) entry which is preliminary data.</text>
</comment>
<feature type="domain" description="TOD1/MUCI70 glycosyltransferase-like" evidence="1">
    <location>
        <begin position="4"/>
        <end position="314"/>
    </location>
</feature>
<gene>
    <name evidence="2" type="ORF">KC19_10G185300</name>
    <name evidence="3" type="ORF">KC19_10G186000</name>
</gene>
<dbReference type="EMBL" id="CM026431">
    <property type="protein sequence ID" value="KAG0560506.1"/>
    <property type="molecule type" value="Genomic_DNA"/>
</dbReference>
<keyword evidence="4" id="KW-1185">Reference proteome</keyword>
<dbReference type="AlphaFoldDB" id="A0A8T0GLS6"/>